<evidence type="ECO:0000256" key="1">
    <source>
        <dbReference type="SAM" id="Phobius"/>
    </source>
</evidence>
<evidence type="ECO:0000313" key="4">
    <source>
        <dbReference type="Proteomes" id="UP000291088"/>
    </source>
</evidence>
<feature type="transmembrane region" description="Helical" evidence="1">
    <location>
        <begin position="141"/>
        <end position="159"/>
    </location>
</feature>
<dbReference type="InterPro" id="IPR000620">
    <property type="entry name" value="EamA_dom"/>
</dbReference>
<dbReference type="RefSeq" id="WP_129332203.1">
    <property type="nucleotide sequence ID" value="NZ_SDVB01000238.1"/>
</dbReference>
<keyword evidence="1" id="KW-1133">Transmembrane helix</keyword>
<reference evidence="3 4" key="1">
    <citation type="submission" date="2019-01" db="EMBL/GenBank/DDBJ databases">
        <authorList>
            <person name="Deng T."/>
        </authorList>
    </citation>
    <scope>NUCLEOTIDE SEQUENCE [LARGE SCALE GENOMIC DNA]</scope>
    <source>
        <strain evidence="3 4">F8825</strain>
    </source>
</reference>
<feature type="domain" description="EamA" evidence="2">
    <location>
        <begin position="141"/>
        <end position="275"/>
    </location>
</feature>
<dbReference type="SUPFAM" id="SSF103481">
    <property type="entry name" value="Multidrug resistance efflux transporter EmrE"/>
    <property type="match status" value="2"/>
</dbReference>
<dbReference type="GO" id="GO:0016020">
    <property type="term" value="C:membrane"/>
    <property type="evidence" value="ECO:0007669"/>
    <property type="project" value="InterPro"/>
</dbReference>
<evidence type="ECO:0000259" key="2">
    <source>
        <dbReference type="Pfam" id="PF00892"/>
    </source>
</evidence>
<proteinExistence type="predicted"/>
<gene>
    <name evidence="3" type="ORF">EUU22_11880</name>
</gene>
<feature type="transmembrane region" description="Helical" evidence="1">
    <location>
        <begin position="115"/>
        <end position="134"/>
    </location>
</feature>
<protein>
    <submittedName>
        <fullName evidence="3">EamA family transporter</fullName>
    </submittedName>
</protein>
<dbReference type="AlphaFoldDB" id="A0A4V1RQ64"/>
<evidence type="ECO:0000313" key="3">
    <source>
        <dbReference type="EMBL" id="RYC11767.1"/>
    </source>
</evidence>
<name>A0A4V1RQ64_9HYPH</name>
<feature type="transmembrane region" description="Helical" evidence="1">
    <location>
        <begin position="30"/>
        <end position="51"/>
    </location>
</feature>
<accession>A0A4V1RQ64</accession>
<organism evidence="3 4">
    <name type="scientific">Ciceribacter ferrooxidans</name>
    <dbReference type="NCBI Taxonomy" id="2509717"/>
    <lineage>
        <taxon>Bacteria</taxon>
        <taxon>Pseudomonadati</taxon>
        <taxon>Pseudomonadota</taxon>
        <taxon>Alphaproteobacteria</taxon>
        <taxon>Hyphomicrobiales</taxon>
        <taxon>Rhizobiaceae</taxon>
        <taxon>Ciceribacter</taxon>
    </lineage>
</organism>
<feature type="transmembrane region" description="Helical" evidence="1">
    <location>
        <begin position="231"/>
        <end position="253"/>
    </location>
</feature>
<dbReference type="EMBL" id="SDVB01000238">
    <property type="protein sequence ID" value="RYC11767.1"/>
    <property type="molecule type" value="Genomic_DNA"/>
</dbReference>
<sequence>MALSVFVIVLFAAALHATWNALVKGAGDKLLTTVLVAGSASLIAAVVLPFLPSPAPASWPFIATSTVLQVGYFVLVARAYHAADMSQTYPLMRGTAPLLVALASTAWIGDPLSTAGWIGVAVISTGILSMTGGIPGRDSRTGVLLALMNAVVIAGYTLVDGAGVRLSGSPAAYTLWLSLLTGPPLVLWALLTRPDVFRRYTAGNWHLGLIGGIGTLSSYGIALWAMTLAPVAVVAALRETSILFGAAISGLVLKEKVGRARIAAALIIAAGAMILRMR</sequence>
<keyword evidence="1" id="KW-0472">Membrane</keyword>
<feature type="transmembrane region" description="Helical" evidence="1">
    <location>
        <begin position="57"/>
        <end position="79"/>
    </location>
</feature>
<feature type="transmembrane region" description="Helical" evidence="1">
    <location>
        <begin position="91"/>
        <end position="109"/>
    </location>
</feature>
<feature type="transmembrane region" description="Helical" evidence="1">
    <location>
        <begin position="260"/>
        <end position="277"/>
    </location>
</feature>
<dbReference type="Gene3D" id="1.10.3730.20">
    <property type="match status" value="2"/>
</dbReference>
<dbReference type="Proteomes" id="UP000291088">
    <property type="component" value="Unassembled WGS sequence"/>
</dbReference>
<dbReference type="InterPro" id="IPR037185">
    <property type="entry name" value="EmrE-like"/>
</dbReference>
<feature type="transmembrane region" description="Helical" evidence="1">
    <location>
        <begin position="203"/>
        <end position="225"/>
    </location>
</feature>
<keyword evidence="4" id="KW-1185">Reference proteome</keyword>
<comment type="caution">
    <text evidence="3">The sequence shown here is derived from an EMBL/GenBank/DDBJ whole genome shotgun (WGS) entry which is preliminary data.</text>
</comment>
<feature type="transmembrane region" description="Helical" evidence="1">
    <location>
        <begin position="171"/>
        <end position="191"/>
    </location>
</feature>
<keyword evidence="1" id="KW-0812">Transmembrane</keyword>
<feature type="transmembrane region" description="Helical" evidence="1">
    <location>
        <begin position="6"/>
        <end position="23"/>
    </location>
</feature>
<dbReference type="OrthoDB" id="9783707at2"/>
<dbReference type="Pfam" id="PF00892">
    <property type="entry name" value="EamA"/>
    <property type="match status" value="1"/>
</dbReference>